<evidence type="ECO:0000256" key="2">
    <source>
        <dbReference type="ARBA" id="ARBA00023264"/>
    </source>
</evidence>
<evidence type="ECO:0000313" key="6">
    <source>
        <dbReference type="EMBL" id="CAB3386431.1"/>
    </source>
</evidence>
<dbReference type="Gene3D" id="3.30.200.20">
    <property type="entry name" value="Phosphorylase Kinase, domain 1"/>
    <property type="match status" value="1"/>
</dbReference>
<keyword evidence="2" id="KW-1208">Phospholipid metabolism</keyword>
<comment type="similarity">
    <text evidence="4">Belongs to the choline/ethanolamine kinase family.</text>
</comment>
<sequence length="351" mass="40309">MRGVQELPHCPVTVEENDIKNGAAEVLKFIRPKWQKDQIHFKMFTDGITNKLVACSYKSGEDLTDGDDVVLVRVYGAKTDLLIDRQAETRNLKVMHNAGYAPRVYATFENGLAYEFVPGVTLNTESCHSPLVFPLVATMMAKMHRLECGEVPQEAMAWSKTKQFLQLAPDVFSDPAKQKIFEELKLPSKSDLSKEFANLEENLKQLNSPVVFCHNDLLLGNVVYNEKKNSVTFIDYEYAAYNHQAFDIGNHFNEFAGVSTVDYSLYPDEDFQRAWIRVYLSEYKEGADVSDDEVQKLLVLVNKFALASHFLWATWALVQAEHSTIDFNYLEYAKMRLNEYFKRKDQFLSME</sequence>
<evidence type="ECO:0000256" key="3">
    <source>
        <dbReference type="ARBA" id="ARBA00037883"/>
    </source>
</evidence>
<dbReference type="Proteomes" id="UP000494165">
    <property type="component" value="Unassembled WGS sequence"/>
</dbReference>
<reference evidence="6 7" key="1">
    <citation type="submission" date="2020-04" db="EMBL/GenBank/DDBJ databases">
        <authorList>
            <person name="Alioto T."/>
            <person name="Alioto T."/>
            <person name="Gomez Garrido J."/>
        </authorList>
    </citation>
    <scope>NUCLEOTIDE SEQUENCE [LARGE SCALE GENOMIC DNA]</scope>
</reference>
<dbReference type="Gene3D" id="3.90.1200.10">
    <property type="match status" value="1"/>
</dbReference>
<comment type="pathway">
    <text evidence="3">Phospholipid metabolism; phosphatidylethanolamine biosynthesis; phosphatidylethanolamine from ethanolamine: step 1/3.</text>
</comment>
<protein>
    <recommendedName>
        <fullName evidence="5">ethanolamine kinase</fullName>
        <ecNumber evidence="5">2.7.1.82</ecNumber>
    </recommendedName>
</protein>
<proteinExistence type="inferred from homology"/>
<dbReference type="AlphaFoldDB" id="A0A8S1E865"/>
<accession>A0A8S1E865</accession>
<evidence type="ECO:0000256" key="5">
    <source>
        <dbReference type="ARBA" id="ARBA00038874"/>
    </source>
</evidence>
<evidence type="ECO:0000313" key="7">
    <source>
        <dbReference type="Proteomes" id="UP000494165"/>
    </source>
</evidence>
<gene>
    <name evidence="6" type="ORF">CLODIP_2_CD00658</name>
</gene>
<dbReference type="InterPro" id="IPR011009">
    <property type="entry name" value="Kinase-like_dom_sf"/>
</dbReference>
<dbReference type="EC" id="2.7.1.82" evidence="5"/>
<dbReference type="Pfam" id="PF01633">
    <property type="entry name" value="Choline_kinase"/>
    <property type="match status" value="1"/>
</dbReference>
<dbReference type="GO" id="GO:0004305">
    <property type="term" value="F:ethanolamine kinase activity"/>
    <property type="evidence" value="ECO:0007669"/>
    <property type="project" value="UniProtKB-EC"/>
</dbReference>
<comment type="caution">
    <text evidence="6">The sequence shown here is derived from an EMBL/GenBank/DDBJ whole genome shotgun (WGS) entry which is preliminary data.</text>
</comment>
<keyword evidence="7" id="KW-1185">Reference proteome</keyword>
<dbReference type="GO" id="GO:0005737">
    <property type="term" value="C:cytoplasm"/>
    <property type="evidence" value="ECO:0007669"/>
    <property type="project" value="TreeGrafter"/>
</dbReference>
<organism evidence="6 7">
    <name type="scientific">Cloeon dipterum</name>
    <dbReference type="NCBI Taxonomy" id="197152"/>
    <lineage>
        <taxon>Eukaryota</taxon>
        <taxon>Metazoa</taxon>
        <taxon>Ecdysozoa</taxon>
        <taxon>Arthropoda</taxon>
        <taxon>Hexapoda</taxon>
        <taxon>Insecta</taxon>
        <taxon>Pterygota</taxon>
        <taxon>Palaeoptera</taxon>
        <taxon>Ephemeroptera</taxon>
        <taxon>Pisciforma</taxon>
        <taxon>Baetidae</taxon>
        <taxon>Cloeon</taxon>
    </lineage>
</organism>
<dbReference type="PANTHER" id="PTHR22603">
    <property type="entry name" value="CHOLINE/ETHANOALAMINE KINASE"/>
    <property type="match status" value="1"/>
</dbReference>
<dbReference type="EMBL" id="CADEPI010000482">
    <property type="protein sequence ID" value="CAB3386431.1"/>
    <property type="molecule type" value="Genomic_DNA"/>
</dbReference>
<evidence type="ECO:0000256" key="1">
    <source>
        <dbReference type="ARBA" id="ARBA00023209"/>
    </source>
</evidence>
<evidence type="ECO:0000256" key="4">
    <source>
        <dbReference type="ARBA" id="ARBA00038211"/>
    </source>
</evidence>
<dbReference type="SUPFAM" id="SSF56112">
    <property type="entry name" value="Protein kinase-like (PK-like)"/>
    <property type="match status" value="1"/>
</dbReference>
<dbReference type="GO" id="GO:0006646">
    <property type="term" value="P:phosphatidylethanolamine biosynthetic process"/>
    <property type="evidence" value="ECO:0007669"/>
    <property type="project" value="TreeGrafter"/>
</dbReference>
<keyword evidence="1" id="KW-0444">Lipid biosynthesis</keyword>
<keyword evidence="1" id="KW-0594">Phospholipid biosynthesis</keyword>
<dbReference type="PANTHER" id="PTHR22603:SF66">
    <property type="entry name" value="ETHANOLAMINE KINASE"/>
    <property type="match status" value="1"/>
</dbReference>
<keyword evidence="1" id="KW-0443">Lipid metabolism</keyword>
<dbReference type="OrthoDB" id="10267235at2759"/>
<dbReference type="CDD" id="cd05157">
    <property type="entry name" value="ETNK_euk"/>
    <property type="match status" value="1"/>
</dbReference>
<name>A0A8S1E865_9INSE</name>